<name>A0A7W8XK62_9HYPH</name>
<accession>A0A7W8XK62</accession>
<reference evidence="2 3" key="1">
    <citation type="submission" date="2020-08" db="EMBL/GenBank/DDBJ databases">
        <title>Genomic Encyclopedia of Type Strains, Phase IV (KMG-V): Genome sequencing to study the core and pangenomes of soil and plant-associated prokaryotes.</title>
        <authorList>
            <person name="Whitman W."/>
        </authorList>
    </citation>
    <scope>NUCLEOTIDE SEQUENCE [LARGE SCALE GENOMIC DNA]</scope>
    <source>
        <strain evidence="2 3">SEMIA 4034</strain>
    </source>
</reference>
<keyword evidence="3" id="KW-1185">Reference proteome</keyword>
<proteinExistence type="predicted"/>
<organism evidence="2 3">
    <name type="scientific">Rhizobium lentis</name>
    <dbReference type="NCBI Taxonomy" id="1138194"/>
    <lineage>
        <taxon>Bacteria</taxon>
        <taxon>Pseudomonadati</taxon>
        <taxon>Pseudomonadota</taxon>
        <taxon>Alphaproteobacteria</taxon>
        <taxon>Hyphomicrobiales</taxon>
        <taxon>Rhizobiaceae</taxon>
        <taxon>Rhizobium/Agrobacterium group</taxon>
        <taxon>Rhizobium</taxon>
    </lineage>
</organism>
<dbReference type="InterPro" id="IPR014914">
    <property type="entry name" value="RES_dom"/>
</dbReference>
<dbReference type="RefSeq" id="WP_183919898.1">
    <property type="nucleotide sequence ID" value="NZ_JACHBB010000020.1"/>
</dbReference>
<comment type="caution">
    <text evidence="2">The sequence shown here is derived from an EMBL/GenBank/DDBJ whole genome shotgun (WGS) entry which is preliminary data.</text>
</comment>
<dbReference type="EMBL" id="JACHBC010000020">
    <property type="protein sequence ID" value="MBB5564351.1"/>
    <property type="molecule type" value="Genomic_DNA"/>
</dbReference>
<evidence type="ECO:0000259" key="1">
    <source>
        <dbReference type="SMART" id="SM00953"/>
    </source>
</evidence>
<dbReference type="SMART" id="SM00953">
    <property type="entry name" value="RES"/>
    <property type="match status" value="1"/>
</dbReference>
<evidence type="ECO:0000313" key="3">
    <source>
        <dbReference type="Proteomes" id="UP000528824"/>
    </source>
</evidence>
<sequence length="320" mass="35573">MKTEARFFSRSAMLHLSELFDGLDTLKVRGDKTVLLDAGPGSAISSLFRARSFPRYRDIHDALGRPDIHLGPPPASVARAGRMNAHGIAVFYGATDPLVALAEVRPPVGCSVAVARFNVIRPVTLLDLTALRDAMTLGDIFDPSFLDRLQRADFLRQISERITVPVMPDDEHLGYLVTQAIADFLATLENPEIDGILFPSVQSKGDAHNVVLFHKASRVRPMDLPRGTAIEVSDGYATEDGWESDYSIYERVPRTPPEPPAHATRPWFQQAYDPTDPDRRDFTLEVDPQSVEIHTVGAVQYQTDRNSVRRHRFTDTEAAS</sequence>
<feature type="domain" description="RES" evidence="1">
    <location>
        <begin position="66"/>
        <end position="223"/>
    </location>
</feature>
<dbReference type="Proteomes" id="UP000528824">
    <property type="component" value="Unassembled WGS sequence"/>
</dbReference>
<dbReference type="Pfam" id="PF08808">
    <property type="entry name" value="RES"/>
    <property type="match status" value="1"/>
</dbReference>
<gene>
    <name evidence="2" type="ORF">GGI59_006059</name>
</gene>
<dbReference type="AlphaFoldDB" id="A0A7W8XK62"/>
<evidence type="ECO:0000313" key="2">
    <source>
        <dbReference type="EMBL" id="MBB5564351.1"/>
    </source>
</evidence>
<protein>
    <recommendedName>
        <fullName evidence="1">RES domain-containing protein</fullName>
    </recommendedName>
</protein>